<keyword evidence="1" id="KW-0812">Transmembrane</keyword>
<dbReference type="PANTHER" id="PTHR34483">
    <property type="entry name" value="OS09G0129800 PROTEIN"/>
    <property type="match status" value="1"/>
</dbReference>
<sequence length="312" mass="33830">MGQQNSNPSFYNFLKEGFLLPSRNKNLFTAVFALVAVSTSLLVVSSDLAVQPLVEEIRLDANALNSTDPNSPEFTKLINEIQDDTRKLMIAVAVYLLFAVVIASAIRIILLFAAVATYSGERHSFGELLGKARSQLKGPVLTLAFVFVLEIAYVALLAAMAGLIGFLIVHKHYVTVLVLSMLVLVGAIFFVYFSVVCNFSVVVSVAELGCHGAGALGRAWRMVKSKKRRLVLYVAAVSVLAALVSLLHNLTMTIWARGSVVAGLLLVLVYAVLMAAVDLFGVCAITAFYYECKEAVVTDQYVRVSTDEQPKA</sequence>
<feature type="transmembrane region" description="Helical" evidence="1">
    <location>
        <begin position="199"/>
        <end position="218"/>
    </location>
</feature>
<dbReference type="Proteomes" id="UP000032180">
    <property type="component" value="Chromosome 9"/>
</dbReference>
<feature type="transmembrane region" description="Helical" evidence="1">
    <location>
        <begin position="260"/>
        <end position="290"/>
    </location>
</feature>
<dbReference type="STRING" id="77586.A0A0D9XB78"/>
<evidence type="ECO:0000256" key="1">
    <source>
        <dbReference type="SAM" id="Phobius"/>
    </source>
</evidence>
<feature type="transmembrane region" description="Helical" evidence="1">
    <location>
        <begin position="27"/>
        <end position="50"/>
    </location>
</feature>
<reference evidence="2 3" key="1">
    <citation type="submission" date="2012-08" db="EMBL/GenBank/DDBJ databases">
        <title>Oryza genome evolution.</title>
        <authorList>
            <person name="Wing R.A."/>
        </authorList>
    </citation>
    <scope>NUCLEOTIDE SEQUENCE</scope>
</reference>
<evidence type="ECO:0008006" key="4">
    <source>
        <dbReference type="Google" id="ProtNLM"/>
    </source>
</evidence>
<evidence type="ECO:0000313" key="2">
    <source>
        <dbReference type="EnsemblPlants" id="LPERR09G00370.1"/>
    </source>
</evidence>
<feature type="transmembrane region" description="Helical" evidence="1">
    <location>
        <begin position="230"/>
        <end position="248"/>
    </location>
</feature>
<feature type="transmembrane region" description="Helical" evidence="1">
    <location>
        <begin position="173"/>
        <end position="193"/>
    </location>
</feature>
<feature type="transmembrane region" description="Helical" evidence="1">
    <location>
        <begin position="92"/>
        <end position="120"/>
    </location>
</feature>
<name>A0A0D9XB78_9ORYZ</name>
<dbReference type="EnsemblPlants" id="LPERR09G00370.1">
    <property type="protein sequence ID" value="LPERR09G00370.1"/>
    <property type="gene ID" value="LPERR09G00370"/>
</dbReference>
<keyword evidence="1" id="KW-1133">Transmembrane helix</keyword>
<protein>
    <recommendedName>
        <fullName evidence="4">Transmembrane protein</fullName>
    </recommendedName>
</protein>
<accession>A0A0D9XB78</accession>
<feature type="transmembrane region" description="Helical" evidence="1">
    <location>
        <begin position="140"/>
        <end position="166"/>
    </location>
</feature>
<dbReference type="PANTHER" id="PTHR34483:SF5">
    <property type="entry name" value="TRANSMEMBRANE PROTEIN"/>
    <property type="match status" value="1"/>
</dbReference>
<keyword evidence="1" id="KW-0472">Membrane</keyword>
<dbReference type="eggNOG" id="ENOG502SRG5">
    <property type="taxonomic scope" value="Eukaryota"/>
</dbReference>
<reference evidence="3" key="2">
    <citation type="submission" date="2013-12" db="EMBL/GenBank/DDBJ databases">
        <authorList>
            <person name="Yu Y."/>
            <person name="Lee S."/>
            <person name="de Baynast K."/>
            <person name="Wissotski M."/>
            <person name="Liu L."/>
            <person name="Talag J."/>
            <person name="Goicoechea J."/>
            <person name="Angelova A."/>
            <person name="Jetty R."/>
            <person name="Kudrna D."/>
            <person name="Golser W."/>
            <person name="Rivera L."/>
            <person name="Zhang J."/>
            <person name="Wing R."/>
        </authorList>
    </citation>
    <scope>NUCLEOTIDE SEQUENCE</scope>
</reference>
<organism evidence="2 3">
    <name type="scientific">Leersia perrieri</name>
    <dbReference type="NCBI Taxonomy" id="77586"/>
    <lineage>
        <taxon>Eukaryota</taxon>
        <taxon>Viridiplantae</taxon>
        <taxon>Streptophyta</taxon>
        <taxon>Embryophyta</taxon>
        <taxon>Tracheophyta</taxon>
        <taxon>Spermatophyta</taxon>
        <taxon>Magnoliopsida</taxon>
        <taxon>Liliopsida</taxon>
        <taxon>Poales</taxon>
        <taxon>Poaceae</taxon>
        <taxon>BOP clade</taxon>
        <taxon>Oryzoideae</taxon>
        <taxon>Oryzeae</taxon>
        <taxon>Oryzinae</taxon>
        <taxon>Leersia</taxon>
    </lineage>
</organism>
<dbReference type="HOGENOM" id="CLU_056842_0_0_1"/>
<dbReference type="AlphaFoldDB" id="A0A0D9XB78"/>
<dbReference type="Gramene" id="LPERR09G00370.1">
    <property type="protein sequence ID" value="LPERR09G00370.1"/>
    <property type="gene ID" value="LPERR09G00370"/>
</dbReference>
<proteinExistence type="predicted"/>
<keyword evidence="3" id="KW-1185">Reference proteome</keyword>
<reference evidence="2" key="3">
    <citation type="submission" date="2015-04" db="UniProtKB">
        <authorList>
            <consortium name="EnsemblPlants"/>
        </authorList>
    </citation>
    <scope>IDENTIFICATION</scope>
</reference>
<evidence type="ECO:0000313" key="3">
    <source>
        <dbReference type="Proteomes" id="UP000032180"/>
    </source>
</evidence>